<evidence type="ECO:0000256" key="3">
    <source>
        <dbReference type="ARBA" id="ARBA00022989"/>
    </source>
</evidence>
<dbReference type="STRING" id="1164594.SAMN05216204_107148"/>
<dbReference type="Pfam" id="PF01740">
    <property type="entry name" value="STAS"/>
    <property type="match status" value="1"/>
</dbReference>
<dbReference type="InterPro" id="IPR011547">
    <property type="entry name" value="SLC26A/SulP_dom"/>
</dbReference>
<feature type="transmembrane region" description="Helical" evidence="5">
    <location>
        <begin position="89"/>
        <end position="110"/>
    </location>
</feature>
<dbReference type="Pfam" id="PF00916">
    <property type="entry name" value="Sulfate_transp"/>
    <property type="match status" value="1"/>
</dbReference>
<feature type="transmembrane region" description="Helical" evidence="5">
    <location>
        <begin position="122"/>
        <end position="141"/>
    </location>
</feature>
<feature type="transmembrane region" description="Helical" evidence="5">
    <location>
        <begin position="379"/>
        <end position="406"/>
    </location>
</feature>
<evidence type="ECO:0000313" key="7">
    <source>
        <dbReference type="EMBL" id="SFC56486.1"/>
    </source>
</evidence>
<dbReference type="SUPFAM" id="SSF52091">
    <property type="entry name" value="SpoIIaa-like"/>
    <property type="match status" value="1"/>
</dbReference>
<gene>
    <name evidence="7" type="ORF">SAMN05216204_107148</name>
</gene>
<evidence type="ECO:0000259" key="6">
    <source>
        <dbReference type="PROSITE" id="PS50801"/>
    </source>
</evidence>
<comment type="subcellular location">
    <subcellularLocation>
        <location evidence="1">Membrane</location>
        <topology evidence="1">Multi-pass membrane protein</topology>
    </subcellularLocation>
</comment>
<evidence type="ECO:0000256" key="5">
    <source>
        <dbReference type="SAM" id="Phobius"/>
    </source>
</evidence>
<feature type="domain" description="STAS" evidence="6">
    <location>
        <begin position="442"/>
        <end position="542"/>
    </location>
</feature>
<feature type="transmembrane region" description="Helical" evidence="5">
    <location>
        <begin position="330"/>
        <end position="358"/>
    </location>
</feature>
<organism evidence="7 8">
    <name type="scientific">Massilia yuzhufengensis</name>
    <dbReference type="NCBI Taxonomy" id="1164594"/>
    <lineage>
        <taxon>Bacteria</taxon>
        <taxon>Pseudomonadati</taxon>
        <taxon>Pseudomonadota</taxon>
        <taxon>Betaproteobacteria</taxon>
        <taxon>Burkholderiales</taxon>
        <taxon>Oxalobacteraceae</taxon>
        <taxon>Telluria group</taxon>
        <taxon>Massilia</taxon>
    </lineage>
</organism>
<evidence type="ECO:0000313" key="8">
    <source>
        <dbReference type="Proteomes" id="UP000198639"/>
    </source>
</evidence>
<protein>
    <submittedName>
        <fullName evidence="7">Sulfate permease, SulP family</fullName>
    </submittedName>
</protein>
<evidence type="ECO:0000256" key="1">
    <source>
        <dbReference type="ARBA" id="ARBA00004141"/>
    </source>
</evidence>
<feature type="transmembrane region" description="Helical" evidence="5">
    <location>
        <begin position="17"/>
        <end position="39"/>
    </location>
</feature>
<dbReference type="GO" id="GO:0055085">
    <property type="term" value="P:transmembrane transport"/>
    <property type="evidence" value="ECO:0007669"/>
    <property type="project" value="InterPro"/>
</dbReference>
<keyword evidence="8" id="KW-1185">Reference proteome</keyword>
<feature type="transmembrane region" description="Helical" evidence="5">
    <location>
        <begin position="248"/>
        <end position="269"/>
    </location>
</feature>
<name>A0A1I1K6Y1_9BURK</name>
<dbReference type="OrthoDB" id="9769739at2"/>
<feature type="transmembrane region" description="Helical" evidence="5">
    <location>
        <begin position="51"/>
        <end position="69"/>
    </location>
</feature>
<dbReference type="InterPro" id="IPR002645">
    <property type="entry name" value="STAS_dom"/>
</dbReference>
<dbReference type="Gene3D" id="3.30.750.24">
    <property type="entry name" value="STAS domain"/>
    <property type="match status" value="1"/>
</dbReference>
<keyword evidence="3 5" id="KW-1133">Transmembrane helix</keyword>
<evidence type="ECO:0000256" key="2">
    <source>
        <dbReference type="ARBA" id="ARBA00022692"/>
    </source>
</evidence>
<sequence>MIAVLESYRAGLFARPLWASNVVAGVIVGVVALPLAMAFAIASGARPEQGLYTAVVGGLAVTLFGGSRVQIAGPTGAFIAILSGVTAKYGIEGLQTATLMAGCMLVLMGLAKLGGVIKFIPAPVIVGFTSGIGVIIFVGQWRDFLGLAKVGGEHFHEKLWHLLGELPQLHWATTILAVFSLLLVTVAPRVKYLTRIPGPLIAMVVVTAIQATFHFPGVATIGSAFGGIPIGLPVFHLPTLSVSEGLTLIGPAFTIAMLGSIESLLSAVVADGMSGTKHNANQELIGQGLANIAAPLFGGFAATGAIARTATNIRNGATSPLAGIMHGVTLIAILLFLAPLASSIPLAALAAILFVVAWNMSDVKHFVHLMQRAPRADRAILVITFLLTVFADLVVAVNVGVILAILQFLRRMSESVETYGIEHHEIAVELAAAGLSKLPAEVVVYEISGPIFFGATERFERVLLETHAMPQVLILRLGRVPFIDITGLQSLEEVITELRKRKVMVLLCEANSRVLGKLKVAGIITADDDTYSATLPDALLRSSSLIRFP</sequence>
<feature type="transmembrane region" description="Helical" evidence="5">
    <location>
        <begin position="200"/>
        <end position="228"/>
    </location>
</feature>
<dbReference type="GO" id="GO:0016020">
    <property type="term" value="C:membrane"/>
    <property type="evidence" value="ECO:0007669"/>
    <property type="project" value="UniProtKB-SubCell"/>
</dbReference>
<evidence type="ECO:0000256" key="4">
    <source>
        <dbReference type="ARBA" id="ARBA00023136"/>
    </source>
</evidence>
<reference evidence="8" key="1">
    <citation type="submission" date="2016-10" db="EMBL/GenBank/DDBJ databases">
        <authorList>
            <person name="Varghese N."/>
            <person name="Submissions S."/>
        </authorList>
    </citation>
    <scope>NUCLEOTIDE SEQUENCE [LARGE SCALE GENOMIC DNA]</scope>
    <source>
        <strain evidence="8">CGMCC 1.12041</strain>
    </source>
</reference>
<keyword evidence="2 5" id="KW-0812">Transmembrane</keyword>
<proteinExistence type="predicted"/>
<feature type="transmembrane region" description="Helical" evidence="5">
    <location>
        <begin position="289"/>
        <end position="310"/>
    </location>
</feature>
<dbReference type="AlphaFoldDB" id="A0A1I1K6Y1"/>
<accession>A0A1I1K6Y1</accession>
<dbReference type="InterPro" id="IPR036513">
    <property type="entry name" value="STAS_dom_sf"/>
</dbReference>
<dbReference type="CDD" id="cd07042">
    <property type="entry name" value="STAS_SulP_like_sulfate_transporter"/>
    <property type="match status" value="1"/>
</dbReference>
<keyword evidence="4 5" id="KW-0472">Membrane</keyword>
<feature type="transmembrane region" description="Helical" evidence="5">
    <location>
        <begin position="169"/>
        <end position="188"/>
    </location>
</feature>
<dbReference type="InterPro" id="IPR001902">
    <property type="entry name" value="SLC26A/SulP_fam"/>
</dbReference>
<dbReference type="PANTHER" id="PTHR11814">
    <property type="entry name" value="SULFATE TRANSPORTER"/>
    <property type="match status" value="1"/>
</dbReference>
<dbReference type="EMBL" id="FOLD01000007">
    <property type="protein sequence ID" value="SFC56486.1"/>
    <property type="molecule type" value="Genomic_DNA"/>
</dbReference>
<dbReference type="PROSITE" id="PS50801">
    <property type="entry name" value="STAS"/>
    <property type="match status" value="1"/>
</dbReference>
<dbReference type="Proteomes" id="UP000198639">
    <property type="component" value="Unassembled WGS sequence"/>
</dbReference>
<dbReference type="RefSeq" id="WP_091873923.1">
    <property type="nucleotide sequence ID" value="NZ_FOLD01000007.1"/>
</dbReference>